<name>A0A2H0KC30_9BACT</name>
<dbReference type="AlphaFoldDB" id="A0A2H0KC30"/>
<keyword evidence="1" id="KW-1133">Transmembrane helix</keyword>
<accession>A0A2H0KC30</accession>
<evidence type="ECO:0000313" key="3">
    <source>
        <dbReference type="Proteomes" id="UP000229342"/>
    </source>
</evidence>
<reference evidence="2 3" key="1">
    <citation type="submission" date="2017-09" db="EMBL/GenBank/DDBJ databases">
        <title>Depth-based differentiation of microbial function through sediment-hosted aquifers and enrichment of novel symbionts in the deep terrestrial subsurface.</title>
        <authorList>
            <person name="Probst A.J."/>
            <person name="Ladd B."/>
            <person name="Jarett J.K."/>
            <person name="Geller-Mcgrath D.E."/>
            <person name="Sieber C.M."/>
            <person name="Emerson J.B."/>
            <person name="Anantharaman K."/>
            <person name="Thomas B.C."/>
            <person name="Malmstrom R."/>
            <person name="Stieglmeier M."/>
            <person name="Klingl A."/>
            <person name="Woyke T."/>
            <person name="Ryan C.M."/>
            <person name="Banfield J.F."/>
        </authorList>
    </citation>
    <scope>NUCLEOTIDE SEQUENCE [LARGE SCALE GENOMIC DNA]</scope>
    <source>
        <strain evidence="2">CG11_big_fil_rev_8_21_14_0_20_46_11</strain>
    </source>
</reference>
<gene>
    <name evidence="2" type="ORF">COV91_05655</name>
</gene>
<dbReference type="EMBL" id="PCVG01000077">
    <property type="protein sequence ID" value="PIQ68153.1"/>
    <property type="molecule type" value="Genomic_DNA"/>
</dbReference>
<dbReference type="InterPro" id="IPR007060">
    <property type="entry name" value="FtsL/DivIC"/>
</dbReference>
<evidence type="ECO:0000313" key="2">
    <source>
        <dbReference type="EMBL" id="PIQ68153.1"/>
    </source>
</evidence>
<dbReference type="Proteomes" id="UP000229342">
    <property type="component" value="Unassembled WGS sequence"/>
</dbReference>
<organism evidence="2 3">
    <name type="scientific">Candidatus Taylorbacteria bacterium CG11_big_fil_rev_8_21_14_0_20_46_11</name>
    <dbReference type="NCBI Taxonomy" id="1975025"/>
    <lineage>
        <taxon>Bacteria</taxon>
        <taxon>Candidatus Tayloriibacteriota</taxon>
    </lineage>
</organism>
<proteinExistence type="predicted"/>
<sequence>MREYQRKKNIRRFIYSPLTLIVLVVLILFMGKATWSVYSKERDSKTSLSRASEQLASLIARKDNLTEQIERLRTPEGVEAEIRGQFQVAKPGERMVVVVEEEKVSEVPKEKQSFVSKFFNFFK</sequence>
<feature type="transmembrane region" description="Helical" evidence="1">
    <location>
        <begin position="12"/>
        <end position="31"/>
    </location>
</feature>
<dbReference type="Pfam" id="PF04977">
    <property type="entry name" value="DivIC"/>
    <property type="match status" value="1"/>
</dbReference>
<keyword evidence="1" id="KW-0472">Membrane</keyword>
<evidence type="ECO:0000256" key="1">
    <source>
        <dbReference type="SAM" id="Phobius"/>
    </source>
</evidence>
<protein>
    <recommendedName>
        <fullName evidence="4">Septum formation initiator</fullName>
    </recommendedName>
</protein>
<comment type="caution">
    <text evidence="2">The sequence shown here is derived from an EMBL/GenBank/DDBJ whole genome shotgun (WGS) entry which is preliminary data.</text>
</comment>
<keyword evidence="1" id="KW-0812">Transmembrane</keyword>
<evidence type="ECO:0008006" key="4">
    <source>
        <dbReference type="Google" id="ProtNLM"/>
    </source>
</evidence>